<reference evidence="4 5" key="1">
    <citation type="submission" date="2020-02" db="EMBL/GenBank/DDBJ databases">
        <authorList>
            <person name="Sun Q."/>
        </authorList>
    </citation>
    <scope>NUCLEOTIDE SEQUENCE [LARGE SCALE GENOMIC DNA]</scope>
    <source>
        <strain evidence="4 5">YIM 13062</strain>
    </source>
</reference>
<dbReference type="Pfam" id="PF00226">
    <property type="entry name" value="DnaJ"/>
    <property type="match status" value="1"/>
</dbReference>
<dbReference type="InterPro" id="IPR036869">
    <property type="entry name" value="J_dom_sf"/>
</dbReference>
<dbReference type="GO" id="GO:0006260">
    <property type="term" value="P:DNA replication"/>
    <property type="evidence" value="ECO:0007669"/>
    <property type="project" value="UniProtKB-KW"/>
</dbReference>
<dbReference type="Gene3D" id="1.10.287.110">
    <property type="entry name" value="DnaJ domain"/>
    <property type="match status" value="1"/>
</dbReference>
<dbReference type="Pfam" id="PF01556">
    <property type="entry name" value="DnaJ_C"/>
    <property type="match status" value="1"/>
</dbReference>
<evidence type="ECO:0000313" key="4">
    <source>
        <dbReference type="EMBL" id="NKE08585.1"/>
    </source>
</evidence>
<dbReference type="InterPro" id="IPR008971">
    <property type="entry name" value="HSP40/DnaJ_pept-bd"/>
</dbReference>
<dbReference type="PANTHER" id="PTHR43096">
    <property type="entry name" value="DNAJ HOMOLOG 1, MITOCHONDRIAL-RELATED"/>
    <property type="match status" value="1"/>
</dbReference>
<organism evidence="4 5">
    <name type="scientific">Kocuria subflava</name>
    <dbReference type="NCBI Taxonomy" id="1736139"/>
    <lineage>
        <taxon>Bacteria</taxon>
        <taxon>Bacillati</taxon>
        <taxon>Actinomycetota</taxon>
        <taxon>Actinomycetes</taxon>
        <taxon>Micrococcales</taxon>
        <taxon>Micrococcaceae</taxon>
        <taxon>Kocuria</taxon>
    </lineage>
</organism>
<dbReference type="GO" id="GO:0042026">
    <property type="term" value="P:protein refolding"/>
    <property type="evidence" value="ECO:0007669"/>
    <property type="project" value="TreeGrafter"/>
</dbReference>
<comment type="caution">
    <text evidence="4">The sequence shown here is derived from an EMBL/GenBank/DDBJ whole genome shotgun (WGS) entry which is preliminary data.</text>
</comment>
<dbReference type="GO" id="GO:0005737">
    <property type="term" value="C:cytoplasm"/>
    <property type="evidence" value="ECO:0007669"/>
    <property type="project" value="TreeGrafter"/>
</dbReference>
<dbReference type="InterPro" id="IPR002939">
    <property type="entry name" value="DnaJ_C"/>
</dbReference>
<keyword evidence="5" id="KW-1185">Reference proteome</keyword>
<evidence type="ECO:0000256" key="1">
    <source>
        <dbReference type="ARBA" id="ARBA00023186"/>
    </source>
</evidence>
<evidence type="ECO:0000259" key="3">
    <source>
        <dbReference type="PROSITE" id="PS50076"/>
    </source>
</evidence>
<sequence length="332" mass="34972">MASQDWIDKDFYDVLGVSKEATDAEIKKAYRTLAKKYHPDRNAGDAAAEQKFKEISEAHDVLSDPEERKEYDAIRAMGTGARFAGGSDGAGFEDLFGDVFGGGRTRARYSTGGAQNINVEDLFGGGGFGGYGGAGGYTGGYDPRYQAPQPKGEDITTSTVIPFRSAMEGTTVKLQRGNGSTTTVRIPQGVRDGQKLKGKGKGHTGPGGNGDLILTVKVGEHPVFARREGTDDLSVTVPVSFPEAALGATIKVPTWDGHQVSLKVPAGTSSGRKLRVKGKGVTTKKGTGNLIVTVEIEVPKDLDDDARQAVEAFAAATAGHDPRARLIARAGE</sequence>
<dbReference type="InterPro" id="IPR001623">
    <property type="entry name" value="DnaJ_domain"/>
</dbReference>
<feature type="region of interest" description="Disordered" evidence="2">
    <location>
        <begin position="192"/>
        <end position="211"/>
    </location>
</feature>
<dbReference type="PRINTS" id="PR00625">
    <property type="entry name" value="JDOMAIN"/>
</dbReference>
<keyword evidence="1" id="KW-0143">Chaperone</keyword>
<dbReference type="InterPro" id="IPR018253">
    <property type="entry name" value="DnaJ_domain_CS"/>
</dbReference>
<dbReference type="SMART" id="SM00271">
    <property type="entry name" value="DnaJ"/>
    <property type="match status" value="1"/>
</dbReference>
<dbReference type="CDD" id="cd06257">
    <property type="entry name" value="DnaJ"/>
    <property type="match status" value="1"/>
</dbReference>
<accession>A0A846TWA6</accession>
<dbReference type="PANTHER" id="PTHR43096:SF52">
    <property type="entry name" value="DNAJ HOMOLOG 1, MITOCHONDRIAL-RELATED"/>
    <property type="match status" value="1"/>
</dbReference>
<dbReference type="AlphaFoldDB" id="A0A846TWA6"/>
<dbReference type="RefSeq" id="WP_119932192.1">
    <property type="nucleotide sequence ID" value="NZ_JAAVUN010000001.1"/>
</dbReference>
<dbReference type="Gene3D" id="2.60.260.20">
    <property type="entry name" value="Urease metallochaperone UreE, N-terminal domain"/>
    <property type="match status" value="2"/>
</dbReference>
<feature type="domain" description="J" evidence="3">
    <location>
        <begin position="10"/>
        <end position="75"/>
    </location>
</feature>
<dbReference type="CDD" id="cd10747">
    <property type="entry name" value="DnaJ_C"/>
    <property type="match status" value="1"/>
</dbReference>
<dbReference type="Proteomes" id="UP000521379">
    <property type="component" value="Unassembled WGS sequence"/>
</dbReference>
<evidence type="ECO:0000256" key="2">
    <source>
        <dbReference type="SAM" id="MobiDB-lite"/>
    </source>
</evidence>
<gene>
    <name evidence="4" type="ORF">GTW58_01210</name>
</gene>
<dbReference type="PROSITE" id="PS50076">
    <property type="entry name" value="DNAJ_2"/>
    <property type="match status" value="1"/>
</dbReference>
<dbReference type="PROSITE" id="PS00636">
    <property type="entry name" value="DNAJ_1"/>
    <property type="match status" value="1"/>
</dbReference>
<name>A0A846TWA6_9MICC</name>
<proteinExistence type="predicted"/>
<evidence type="ECO:0000313" key="5">
    <source>
        <dbReference type="Proteomes" id="UP000521379"/>
    </source>
</evidence>
<dbReference type="EMBL" id="JAAVUN010000001">
    <property type="protein sequence ID" value="NKE08585.1"/>
    <property type="molecule type" value="Genomic_DNA"/>
</dbReference>
<dbReference type="FunFam" id="2.60.260.20:FF:000013">
    <property type="entry name" value="DnaJ subfamily B member 11"/>
    <property type="match status" value="1"/>
</dbReference>
<protein>
    <submittedName>
        <fullName evidence="4">DnaJ domain-containing protein</fullName>
    </submittedName>
</protein>
<dbReference type="GO" id="GO:0051082">
    <property type="term" value="F:unfolded protein binding"/>
    <property type="evidence" value="ECO:0007669"/>
    <property type="project" value="InterPro"/>
</dbReference>
<dbReference type="SUPFAM" id="SSF49493">
    <property type="entry name" value="HSP40/DnaJ peptide-binding domain"/>
    <property type="match status" value="2"/>
</dbReference>
<dbReference type="SUPFAM" id="SSF46565">
    <property type="entry name" value="Chaperone J-domain"/>
    <property type="match status" value="1"/>
</dbReference>